<dbReference type="InterPro" id="IPR003661">
    <property type="entry name" value="HisK_dim/P_dom"/>
</dbReference>
<dbReference type="PANTHER" id="PTHR44936:SF10">
    <property type="entry name" value="SENSOR PROTEIN RSTB"/>
    <property type="match status" value="1"/>
</dbReference>
<dbReference type="InterPro" id="IPR050980">
    <property type="entry name" value="2C_sensor_his_kinase"/>
</dbReference>
<proteinExistence type="predicted"/>
<keyword evidence="6" id="KW-0547">Nucleotide-binding</keyword>
<dbReference type="SMART" id="SM00388">
    <property type="entry name" value="HisKA"/>
    <property type="match status" value="1"/>
</dbReference>
<keyword evidence="7 13" id="KW-0418">Kinase</keyword>
<feature type="domain" description="Histidine kinase" evidence="12">
    <location>
        <begin position="399"/>
        <end position="611"/>
    </location>
</feature>
<dbReference type="Pfam" id="PF00512">
    <property type="entry name" value="HisKA"/>
    <property type="match status" value="1"/>
</dbReference>
<dbReference type="PROSITE" id="PS51257">
    <property type="entry name" value="PROKAR_LIPOPROTEIN"/>
    <property type="match status" value="1"/>
</dbReference>
<dbReference type="PROSITE" id="PS50109">
    <property type="entry name" value="HIS_KIN"/>
    <property type="match status" value="1"/>
</dbReference>
<dbReference type="InterPro" id="IPR036097">
    <property type="entry name" value="HisK_dim/P_sf"/>
</dbReference>
<evidence type="ECO:0000256" key="11">
    <source>
        <dbReference type="SAM" id="SignalP"/>
    </source>
</evidence>
<dbReference type="Pfam" id="PF02518">
    <property type="entry name" value="HATPase_c"/>
    <property type="match status" value="1"/>
</dbReference>
<feature type="coiled-coil region" evidence="9">
    <location>
        <begin position="363"/>
        <end position="390"/>
    </location>
</feature>
<dbReference type="InterPro" id="IPR003594">
    <property type="entry name" value="HATPase_dom"/>
</dbReference>
<evidence type="ECO:0000313" key="14">
    <source>
        <dbReference type="Proteomes" id="UP001297600"/>
    </source>
</evidence>
<feature type="transmembrane region" description="Helical" evidence="10">
    <location>
        <begin position="331"/>
        <end position="350"/>
    </location>
</feature>
<dbReference type="Pfam" id="PF12974">
    <property type="entry name" value="Phosphonate-bd"/>
    <property type="match status" value="1"/>
</dbReference>
<keyword evidence="14" id="KW-1185">Reference proteome</keyword>
<organism evidence="13 14">
    <name type="scientific">Mesosutterella porci</name>
    <dbReference type="NCBI Taxonomy" id="2915351"/>
    <lineage>
        <taxon>Bacteria</taxon>
        <taxon>Pseudomonadati</taxon>
        <taxon>Pseudomonadota</taxon>
        <taxon>Betaproteobacteria</taxon>
        <taxon>Burkholderiales</taxon>
        <taxon>Sutterellaceae</taxon>
        <taxon>Mesosutterella</taxon>
    </lineage>
</organism>
<feature type="chain" id="PRO_5046701965" description="histidine kinase" evidence="11">
    <location>
        <begin position="28"/>
        <end position="624"/>
    </location>
</feature>
<keyword evidence="10" id="KW-0812">Transmembrane</keyword>
<keyword evidence="10" id="KW-0472">Membrane</keyword>
<evidence type="ECO:0000313" key="13">
    <source>
        <dbReference type="EMBL" id="MCG5030766.1"/>
    </source>
</evidence>
<dbReference type="RefSeq" id="WP_237978422.1">
    <property type="nucleotide sequence ID" value="NZ_JAKNCT010000005.1"/>
</dbReference>
<dbReference type="SUPFAM" id="SSF47384">
    <property type="entry name" value="Homodimeric domain of signal transducing histidine kinase"/>
    <property type="match status" value="1"/>
</dbReference>
<reference evidence="13 14" key="1">
    <citation type="submission" date="2022-02" db="EMBL/GenBank/DDBJ databases">
        <title>Mesosutterella porci, a novel member of the family Sutterellaceae from pig feces.</title>
        <authorList>
            <person name="Wylensek D."/>
            <person name="Clavel T."/>
        </authorList>
    </citation>
    <scope>NUCLEOTIDE SEQUENCE [LARGE SCALE GENOMIC DNA]</scope>
    <source>
        <strain evidence="14">oilRF-744-wt-GAM-9</strain>
    </source>
</reference>
<keyword evidence="11" id="KW-0732">Signal</keyword>
<evidence type="ECO:0000256" key="1">
    <source>
        <dbReference type="ARBA" id="ARBA00000085"/>
    </source>
</evidence>
<dbReference type="Gene3D" id="1.10.287.130">
    <property type="match status" value="1"/>
</dbReference>
<dbReference type="SMART" id="SM00387">
    <property type="entry name" value="HATPase_c"/>
    <property type="match status" value="1"/>
</dbReference>
<evidence type="ECO:0000259" key="12">
    <source>
        <dbReference type="PROSITE" id="PS50109"/>
    </source>
</evidence>
<keyword evidence="8" id="KW-0067">ATP-binding</keyword>
<evidence type="ECO:0000256" key="6">
    <source>
        <dbReference type="ARBA" id="ARBA00022741"/>
    </source>
</evidence>
<sequence>MKKHPTTRLSAAALSVTLSAARYTAWAAVLTACLALSLPAAGSEPEPARDPDEILIGVIGSNDLGFRSNTVTPTLQHLEKSLPRYRFRIMDIPAYQALDLIERTRPDFVVGPSDVFFTLINTAGAQALATRKSAWARDGGASVGSAIVVKSNGSAIRTLADLRGKKIAASMPDSLGGWLAFKGELARAGYDPEDFIGGANFLSYEYPAVFESVIDGRSDAGILSACQLESAEASGLLAPGLLRVINEKSDRAIACRRSTDLYPGQTFGVLDFSRPELVKGIALALLSMPPQPTFSWQVAGQFHAVSRLYRDLRIGPFAVKPWTLRDFIARYFWYFAGVLGLALFLVLNEIRLNRLVARRTSALERSLEENRRLADTERQARERLSVLERRSFVSHMGSMIAHELKQPLAAMRNYCEVARIRLEDLDSPPLEELLEALSREVERVNAIVDRVRSYAKKTPQSHSPADLSEVARRAAGNFRNYQEYARVRPALRLELEPGSRVDGDALELEILVLNLMKNAARAEQGVESPEIRLQVKRTAEGVRMRVEDNGPRLTDEQFERLQHASDSTSAEGLGLGLPIVRSIADAHSADLSVTRLEPMGLRFEILFDASAQALAGGAPEKNHA</sequence>
<protein>
    <recommendedName>
        <fullName evidence="3">histidine kinase</fullName>
        <ecNumber evidence="3">2.7.13.3</ecNumber>
    </recommendedName>
</protein>
<evidence type="ECO:0000256" key="9">
    <source>
        <dbReference type="SAM" id="Coils"/>
    </source>
</evidence>
<evidence type="ECO:0000256" key="3">
    <source>
        <dbReference type="ARBA" id="ARBA00012438"/>
    </source>
</evidence>
<dbReference type="GO" id="GO:0016301">
    <property type="term" value="F:kinase activity"/>
    <property type="evidence" value="ECO:0007669"/>
    <property type="project" value="UniProtKB-KW"/>
</dbReference>
<evidence type="ECO:0000256" key="10">
    <source>
        <dbReference type="SAM" id="Phobius"/>
    </source>
</evidence>
<keyword evidence="9" id="KW-0175">Coiled coil</keyword>
<evidence type="ECO:0000256" key="8">
    <source>
        <dbReference type="ARBA" id="ARBA00022840"/>
    </source>
</evidence>
<dbReference type="SUPFAM" id="SSF55874">
    <property type="entry name" value="ATPase domain of HSP90 chaperone/DNA topoisomerase II/histidine kinase"/>
    <property type="match status" value="1"/>
</dbReference>
<dbReference type="Proteomes" id="UP001297600">
    <property type="component" value="Unassembled WGS sequence"/>
</dbReference>
<dbReference type="InterPro" id="IPR036890">
    <property type="entry name" value="HATPase_C_sf"/>
</dbReference>
<keyword evidence="10" id="KW-1133">Transmembrane helix</keyword>
<evidence type="ECO:0000256" key="4">
    <source>
        <dbReference type="ARBA" id="ARBA00022475"/>
    </source>
</evidence>
<dbReference type="SUPFAM" id="SSF53850">
    <property type="entry name" value="Periplasmic binding protein-like II"/>
    <property type="match status" value="1"/>
</dbReference>
<dbReference type="PANTHER" id="PTHR44936">
    <property type="entry name" value="SENSOR PROTEIN CREC"/>
    <property type="match status" value="1"/>
</dbReference>
<comment type="catalytic activity">
    <reaction evidence="1">
        <text>ATP + protein L-histidine = ADP + protein N-phospho-L-histidine.</text>
        <dbReference type="EC" id="2.7.13.3"/>
    </reaction>
</comment>
<dbReference type="EMBL" id="JAKNCT010000005">
    <property type="protein sequence ID" value="MCG5030766.1"/>
    <property type="molecule type" value="Genomic_DNA"/>
</dbReference>
<keyword evidence="5" id="KW-0808">Transferase</keyword>
<name>A0ABS9MQ81_9BURK</name>
<gene>
    <name evidence="13" type="ORF">MAF45_04815</name>
</gene>
<evidence type="ECO:0000256" key="5">
    <source>
        <dbReference type="ARBA" id="ARBA00022679"/>
    </source>
</evidence>
<feature type="signal peptide" evidence="11">
    <location>
        <begin position="1"/>
        <end position="27"/>
    </location>
</feature>
<dbReference type="Gene3D" id="3.40.190.10">
    <property type="entry name" value="Periplasmic binding protein-like II"/>
    <property type="match status" value="1"/>
</dbReference>
<comment type="subcellular location">
    <subcellularLocation>
        <location evidence="2">Cell membrane</location>
        <topology evidence="2">Multi-pass membrane protein</topology>
    </subcellularLocation>
</comment>
<evidence type="ECO:0000256" key="2">
    <source>
        <dbReference type="ARBA" id="ARBA00004651"/>
    </source>
</evidence>
<keyword evidence="4" id="KW-1003">Cell membrane</keyword>
<comment type="caution">
    <text evidence="13">The sequence shown here is derived from an EMBL/GenBank/DDBJ whole genome shotgun (WGS) entry which is preliminary data.</text>
</comment>
<dbReference type="EC" id="2.7.13.3" evidence="3"/>
<evidence type="ECO:0000256" key="7">
    <source>
        <dbReference type="ARBA" id="ARBA00022777"/>
    </source>
</evidence>
<dbReference type="CDD" id="cd00082">
    <property type="entry name" value="HisKA"/>
    <property type="match status" value="1"/>
</dbReference>
<accession>A0ABS9MQ81</accession>
<dbReference type="CDD" id="cd00075">
    <property type="entry name" value="HATPase"/>
    <property type="match status" value="1"/>
</dbReference>
<dbReference type="Gene3D" id="3.30.565.10">
    <property type="entry name" value="Histidine kinase-like ATPase, C-terminal domain"/>
    <property type="match status" value="1"/>
</dbReference>
<dbReference type="InterPro" id="IPR005467">
    <property type="entry name" value="His_kinase_dom"/>
</dbReference>